<accession>A0A9P0K8U2</accession>
<reference evidence="1" key="1">
    <citation type="submission" date="2022-03" db="EMBL/GenBank/DDBJ databases">
        <authorList>
            <person name="Sayadi A."/>
        </authorList>
    </citation>
    <scope>NUCLEOTIDE SEQUENCE</scope>
</reference>
<proteinExistence type="predicted"/>
<evidence type="ECO:0000313" key="1">
    <source>
        <dbReference type="EMBL" id="CAH1968706.1"/>
    </source>
</evidence>
<dbReference type="AlphaFoldDB" id="A0A9P0K8U2"/>
<sequence length="43" mass="5057">MRTCHVKLKRACFKVNLKALYETQAKILTKQQTIIREHTEAGR</sequence>
<protein>
    <submittedName>
        <fullName evidence="1">Uncharacterized protein</fullName>
    </submittedName>
</protein>
<organism evidence="1 2">
    <name type="scientific">Acanthoscelides obtectus</name>
    <name type="common">Bean weevil</name>
    <name type="synonym">Bruchus obtectus</name>
    <dbReference type="NCBI Taxonomy" id="200917"/>
    <lineage>
        <taxon>Eukaryota</taxon>
        <taxon>Metazoa</taxon>
        <taxon>Ecdysozoa</taxon>
        <taxon>Arthropoda</taxon>
        <taxon>Hexapoda</taxon>
        <taxon>Insecta</taxon>
        <taxon>Pterygota</taxon>
        <taxon>Neoptera</taxon>
        <taxon>Endopterygota</taxon>
        <taxon>Coleoptera</taxon>
        <taxon>Polyphaga</taxon>
        <taxon>Cucujiformia</taxon>
        <taxon>Chrysomeloidea</taxon>
        <taxon>Chrysomelidae</taxon>
        <taxon>Bruchinae</taxon>
        <taxon>Bruchini</taxon>
        <taxon>Acanthoscelides</taxon>
    </lineage>
</organism>
<dbReference type="EMBL" id="CAKOFQ010006755">
    <property type="protein sequence ID" value="CAH1968706.1"/>
    <property type="molecule type" value="Genomic_DNA"/>
</dbReference>
<keyword evidence="2" id="KW-1185">Reference proteome</keyword>
<name>A0A9P0K8U2_ACAOB</name>
<evidence type="ECO:0000313" key="2">
    <source>
        <dbReference type="Proteomes" id="UP001152888"/>
    </source>
</evidence>
<comment type="caution">
    <text evidence="1">The sequence shown here is derived from an EMBL/GenBank/DDBJ whole genome shotgun (WGS) entry which is preliminary data.</text>
</comment>
<dbReference type="Proteomes" id="UP001152888">
    <property type="component" value="Unassembled WGS sequence"/>
</dbReference>
<gene>
    <name evidence="1" type="ORF">ACAOBT_LOCUS8011</name>
</gene>